<name>A0A4V6DI84_9PEZI</name>
<feature type="region of interest" description="Disordered" evidence="1">
    <location>
        <begin position="107"/>
        <end position="215"/>
    </location>
</feature>
<proteinExistence type="predicted"/>
<dbReference type="AlphaFoldDB" id="A0A4V6DI84"/>
<keyword evidence="3" id="KW-1185">Reference proteome</keyword>
<reference evidence="2 3" key="1">
    <citation type="journal article" date="2019" name="PLoS ONE">
        <title>Comparative genome analysis indicates high evolutionary potential of pathogenicity genes in Colletotrichum tanaceti.</title>
        <authorList>
            <person name="Lelwala R.V."/>
            <person name="Korhonen P.K."/>
            <person name="Young N.D."/>
            <person name="Scott J.B."/>
            <person name="Ades P.A."/>
            <person name="Gasser R.B."/>
            <person name="Taylor P.W.J."/>
        </authorList>
    </citation>
    <scope>NUCLEOTIDE SEQUENCE [LARGE SCALE GENOMIC DNA]</scope>
    <source>
        <strain evidence="2">BRIP57314</strain>
    </source>
</reference>
<accession>A0A4V6DI84</accession>
<comment type="caution">
    <text evidence="2">The sequence shown here is derived from an EMBL/GenBank/DDBJ whole genome shotgun (WGS) entry which is preliminary data.</text>
</comment>
<protein>
    <submittedName>
        <fullName evidence="2">Uncharacterized protein</fullName>
    </submittedName>
</protein>
<feature type="compositionally biased region" description="Polar residues" evidence="1">
    <location>
        <begin position="175"/>
        <end position="190"/>
    </location>
</feature>
<evidence type="ECO:0000256" key="1">
    <source>
        <dbReference type="SAM" id="MobiDB-lite"/>
    </source>
</evidence>
<dbReference type="Proteomes" id="UP000310108">
    <property type="component" value="Unassembled WGS sequence"/>
</dbReference>
<organism evidence="2 3">
    <name type="scientific">Colletotrichum tanaceti</name>
    <dbReference type="NCBI Taxonomy" id="1306861"/>
    <lineage>
        <taxon>Eukaryota</taxon>
        <taxon>Fungi</taxon>
        <taxon>Dikarya</taxon>
        <taxon>Ascomycota</taxon>
        <taxon>Pezizomycotina</taxon>
        <taxon>Sordariomycetes</taxon>
        <taxon>Hypocreomycetidae</taxon>
        <taxon>Glomerellales</taxon>
        <taxon>Glomerellaceae</taxon>
        <taxon>Colletotrichum</taxon>
        <taxon>Colletotrichum destructivum species complex</taxon>
    </lineage>
</organism>
<sequence>MGPFLDAALFDSVVLLQFLDKIRHTAKKWVVDNRVVLRKSTSASGAPSYLWSPDITKTWFVNVDTVQSWLRTLGKRNTLHVDARFPPLIPASAPALSVLSGNSNGPGIRFPISQRSSAGLGRSPEAAQQQLPQPGRQPEQQAKAATDAKYHAQARDSPGAQLQDEDMTGQFRKLSVSSLDKSNPFSSNASPALASRRDASHASSASGRGSVWSSPTLNGNAVNPSIFSVAGHGFSHSQKFNGSVVNKAAGSANSVAFRPTFNSTIIDNSSSCGSGGKSVLLGQAYNSTIVDHSDDDIRIACGSGHSLASRQAYNSTIVTNREARGRTVITRGEVGHNVRSAQSNISDVELALQF</sequence>
<gene>
    <name evidence="2" type="ORF">CTA1_11479</name>
</gene>
<evidence type="ECO:0000313" key="2">
    <source>
        <dbReference type="EMBL" id="TKW59456.1"/>
    </source>
</evidence>
<dbReference type="EMBL" id="PJEX01000009">
    <property type="protein sequence ID" value="TKW59456.1"/>
    <property type="molecule type" value="Genomic_DNA"/>
</dbReference>
<feature type="compositionally biased region" description="Low complexity" evidence="1">
    <location>
        <begin position="201"/>
        <end position="214"/>
    </location>
</feature>
<evidence type="ECO:0000313" key="3">
    <source>
        <dbReference type="Proteomes" id="UP000310108"/>
    </source>
</evidence>